<protein>
    <submittedName>
        <fullName evidence="5">Cyclophilin-type peptidyl-prolyl cis-trans isomerase</fullName>
    </submittedName>
</protein>
<feature type="compositionally biased region" description="Basic and acidic residues" evidence="3">
    <location>
        <begin position="436"/>
        <end position="447"/>
    </location>
</feature>
<dbReference type="PANTHER" id="PTHR45625:SF6">
    <property type="entry name" value="SPLICEOSOME-ASSOCIATED PROTEIN CWC27 HOMOLOG"/>
    <property type="match status" value="1"/>
</dbReference>
<evidence type="ECO:0000256" key="1">
    <source>
        <dbReference type="ARBA" id="ARBA00004123"/>
    </source>
</evidence>
<dbReference type="PANTHER" id="PTHR45625">
    <property type="entry name" value="PEPTIDYL-PROLYL CIS-TRANS ISOMERASE-RELATED"/>
    <property type="match status" value="1"/>
</dbReference>
<dbReference type="SUPFAM" id="SSF50891">
    <property type="entry name" value="Cyclophilin-like"/>
    <property type="match status" value="1"/>
</dbReference>
<organism evidence="5 6">
    <name type="scientific">Chloropicon primus</name>
    <dbReference type="NCBI Taxonomy" id="1764295"/>
    <lineage>
        <taxon>Eukaryota</taxon>
        <taxon>Viridiplantae</taxon>
        <taxon>Chlorophyta</taxon>
        <taxon>Chloropicophyceae</taxon>
        <taxon>Chloropicales</taxon>
        <taxon>Chloropicaceae</taxon>
        <taxon>Chloropicon</taxon>
    </lineage>
</organism>
<proteinExistence type="predicted"/>
<feature type="compositionally biased region" description="Low complexity" evidence="3">
    <location>
        <begin position="275"/>
        <end position="285"/>
    </location>
</feature>
<evidence type="ECO:0000259" key="4">
    <source>
        <dbReference type="PROSITE" id="PS50072"/>
    </source>
</evidence>
<feature type="compositionally biased region" description="Basic and acidic residues" evidence="3">
    <location>
        <begin position="318"/>
        <end position="331"/>
    </location>
</feature>
<evidence type="ECO:0000313" key="6">
    <source>
        <dbReference type="Proteomes" id="UP000316726"/>
    </source>
</evidence>
<dbReference type="OrthoDB" id="442970at2759"/>
<dbReference type="Pfam" id="PF00160">
    <property type="entry name" value="Pro_isomerase"/>
    <property type="match status" value="2"/>
</dbReference>
<keyword evidence="2" id="KW-0539">Nucleus</keyword>
<dbReference type="Gene3D" id="2.40.100.10">
    <property type="entry name" value="Cyclophilin-like"/>
    <property type="match status" value="2"/>
</dbReference>
<dbReference type="STRING" id="1764295.A0A5B8MCB9"/>
<dbReference type="GO" id="GO:0003755">
    <property type="term" value="F:peptidyl-prolyl cis-trans isomerase activity"/>
    <property type="evidence" value="ECO:0007669"/>
    <property type="project" value="InterPro"/>
</dbReference>
<dbReference type="Proteomes" id="UP000316726">
    <property type="component" value="Chromosome 1"/>
</dbReference>
<feature type="region of interest" description="Disordered" evidence="3">
    <location>
        <begin position="272"/>
        <end position="348"/>
    </location>
</feature>
<evidence type="ECO:0000256" key="3">
    <source>
        <dbReference type="SAM" id="MobiDB-lite"/>
    </source>
</evidence>
<dbReference type="AlphaFoldDB" id="A0A5B8MCB9"/>
<comment type="subcellular location">
    <subcellularLocation>
        <location evidence="1">Nucleus</location>
    </subcellularLocation>
</comment>
<keyword evidence="5" id="KW-0413">Isomerase</keyword>
<feature type="region of interest" description="Disordered" evidence="3">
    <location>
        <begin position="196"/>
        <end position="252"/>
    </location>
</feature>
<sequence length="479" mass="52591">MSSVYTLEPATRGKVVVKTSLGALDVELFSKEAPKACRNFVQLCLEGYYEKTVFHRVIKDFMFRRRALVACANEADRPNSNGSQFFITLGRCDWLTKKNTIFGSVTGDTVYNLMKFNELEVDGDDRPEDPPHVVGTEVVWNPFDDIVPRHVEAAASEAEAPRVRDDRGRVRNKNLLSFGADEEYEDEDEGGPAFALKKDLRSPQVVAGAPASEVRGNAGEPRPPARASGGLGGLGGSGIRPREAKKADLSSATLEQNMVSRLNSLRRELKDDAAAADVATTAGAVPERSTGGLGGKPEPAKTKKKLSLRKALGMKLSRQQDQHEDSSEARRRSLKRKSMASGNREKATLARLSKFTAGLRKAEAAATAEEEEEEGRERMLPAAWRVDDYLDGSGDDGDDDLRSHVLFFKVADLAEAGKASMVRRDNVDDYTVLDPLLEKGKGKGGGKDRRHKRRHHTHHRGSDGRRHHRSSGRHEGGGR</sequence>
<dbReference type="EMBL" id="CP031034">
    <property type="protein sequence ID" value="QDZ17684.1"/>
    <property type="molecule type" value="Genomic_DNA"/>
</dbReference>
<name>A0A5B8MCB9_9CHLO</name>
<feature type="region of interest" description="Disordered" evidence="3">
    <location>
        <begin position="430"/>
        <end position="479"/>
    </location>
</feature>
<dbReference type="InterPro" id="IPR002130">
    <property type="entry name" value="Cyclophilin-type_PPIase_dom"/>
</dbReference>
<feature type="domain" description="PPIase cyclophilin-type" evidence="4">
    <location>
        <begin position="19"/>
        <end position="138"/>
    </location>
</feature>
<dbReference type="PROSITE" id="PS50072">
    <property type="entry name" value="CSA_PPIASE_2"/>
    <property type="match status" value="1"/>
</dbReference>
<dbReference type="InterPro" id="IPR044666">
    <property type="entry name" value="Cyclophilin_A-like"/>
</dbReference>
<feature type="compositionally biased region" description="Basic residues" evidence="3">
    <location>
        <begin position="448"/>
        <end position="471"/>
    </location>
</feature>
<evidence type="ECO:0000313" key="5">
    <source>
        <dbReference type="EMBL" id="QDZ17684.1"/>
    </source>
</evidence>
<keyword evidence="6" id="KW-1185">Reference proteome</keyword>
<dbReference type="InterPro" id="IPR029000">
    <property type="entry name" value="Cyclophilin-like_dom_sf"/>
</dbReference>
<feature type="compositionally biased region" description="Gly residues" evidence="3">
    <location>
        <begin position="229"/>
        <end position="238"/>
    </location>
</feature>
<dbReference type="GO" id="GO:0071013">
    <property type="term" value="C:catalytic step 2 spliceosome"/>
    <property type="evidence" value="ECO:0007669"/>
    <property type="project" value="TreeGrafter"/>
</dbReference>
<gene>
    <name evidence="5" type="ORF">A3770_01p02020</name>
</gene>
<reference evidence="5 6" key="1">
    <citation type="submission" date="2018-07" db="EMBL/GenBank/DDBJ databases">
        <title>The complete nuclear genome of the prasinophyte Chloropicon primus (CCMP1205).</title>
        <authorList>
            <person name="Pombert J.-F."/>
            <person name="Otis C."/>
            <person name="Turmel M."/>
            <person name="Lemieux C."/>
        </authorList>
    </citation>
    <scope>NUCLEOTIDE SEQUENCE [LARGE SCALE GENOMIC DNA]</scope>
    <source>
        <strain evidence="5 6">CCMP1205</strain>
    </source>
</reference>
<accession>A0A5B8MCB9</accession>
<evidence type="ECO:0000256" key="2">
    <source>
        <dbReference type="ARBA" id="ARBA00023242"/>
    </source>
</evidence>